<feature type="non-terminal residue" evidence="7">
    <location>
        <position position="1"/>
    </location>
</feature>
<keyword evidence="4" id="KW-0408">Iron</keyword>
<evidence type="ECO:0000313" key="7">
    <source>
        <dbReference type="EMBL" id="NKX52477.1"/>
    </source>
</evidence>
<evidence type="ECO:0000256" key="4">
    <source>
        <dbReference type="ARBA" id="ARBA00023004"/>
    </source>
</evidence>
<dbReference type="PROSITE" id="PS00450">
    <property type="entry name" value="ACONITASE_1"/>
    <property type="match status" value="1"/>
</dbReference>
<protein>
    <submittedName>
        <fullName evidence="7">Aconitate hydratase AcnA</fullName>
    </submittedName>
</protein>
<comment type="cofactor">
    <cofactor evidence="1">
        <name>[4Fe-4S] cluster</name>
        <dbReference type="ChEBI" id="CHEBI:49883"/>
    </cofactor>
</comment>
<feature type="domain" description="Aconitase/3-isopropylmalate dehydratase large subunit alpha/beta/alpha" evidence="6">
    <location>
        <begin position="3"/>
        <end position="107"/>
    </location>
</feature>
<evidence type="ECO:0000313" key="8">
    <source>
        <dbReference type="Proteomes" id="UP000523795"/>
    </source>
</evidence>
<dbReference type="InterPro" id="IPR036008">
    <property type="entry name" value="Aconitase_4Fe-4S_dom"/>
</dbReference>
<proteinExistence type="inferred from homology"/>
<dbReference type="Pfam" id="PF00330">
    <property type="entry name" value="Aconitase"/>
    <property type="match status" value="1"/>
</dbReference>
<evidence type="ECO:0000259" key="6">
    <source>
        <dbReference type="Pfam" id="PF00330"/>
    </source>
</evidence>
<sequence length="108" mass="11329">RLVETYARACGFWFDPGAAPEYTRTIAIDLAAVELRAAGPRRPQDLLALSGTPAALQEEGGAVREPARDMPVFPVALAAITSCTNTTDPRLLIAAGLVAGKARALGLR</sequence>
<evidence type="ECO:0000256" key="2">
    <source>
        <dbReference type="ARBA" id="ARBA00007185"/>
    </source>
</evidence>
<dbReference type="SUPFAM" id="SSF53732">
    <property type="entry name" value="Aconitase iron-sulfur domain"/>
    <property type="match status" value="1"/>
</dbReference>
<accession>A0ABX1JT31</accession>
<keyword evidence="8" id="KW-1185">Reference proteome</keyword>
<evidence type="ECO:0000256" key="3">
    <source>
        <dbReference type="ARBA" id="ARBA00022723"/>
    </source>
</evidence>
<name>A0ABX1JT31_9MICC</name>
<dbReference type="InterPro" id="IPR018136">
    <property type="entry name" value="Aconitase_4Fe-4S_BS"/>
</dbReference>
<keyword evidence="3" id="KW-0479">Metal-binding</keyword>
<dbReference type="EMBL" id="JAAZSR010000554">
    <property type="protein sequence ID" value="NKX52477.1"/>
    <property type="molecule type" value="Genomic_DNA"/>
</dbReference>
<comment type="caution">
    <text evidence="7">The sequence shown here is derived from an EMBL/GenBank/DDBJ whole genome shotgun (WGS) entry which is preliminary data.</text>
</comment>
<dbReference type="InterPro" id="IPR001030">
    <property type="entry name" value="Acoase/IPM_deHydtase_lsu_aba"/>
</dbReference>
<dbReference type="Proteomes" id="UP000523795">
    <property type="component" value="Unassembled WGS sequence"/>
</dbReference>
<dbReference type="InterPro" id="IPR015931">
    <property type="entry name" value="Acnase/IPM_dHydase_lsu_aba_1/3"/>
</dbReference>
<organism evidence="7 8">
    <name type="scientific">Arthrobacter deserti</name>
    <dbReference type="NCBI Taxonomy" id="1742687"/>
    <lineage>
        <taxon>Bacteria</taxon>
        <taxon>Bacillati</taxon>
        <taxon>Actinomycetota</taxon>
        <taxon>Actinomycetes</taxon>
        <taxon>Micrococcales</taxon>
        <taxon>Micrococcaceae</taxon>
        <taxon>Arthrobacter</taxon>
    </lineage>
</organism>
<gene>
    <name evidence="7" type="ORF">HER39_18240</name>
</gene>
<dbReference type="Gene3D" id="3.30.499.10">
    <property type="entry name" value="Aconitase, domain 3"/>
    <property type="match status" value="1"/>
</dbReference>
<reference evidence="7 8" key="1">
    <citation type="submission" date="2020-04" db="EMBL/GenBank/DDBJ databases">
        <authorList>
            <person name="Liu S."/>
        </authorList>
    </citation>
    <scope>NUCLEOTIDE SEQUENCE [LARGE SCALE GENOMIC DNA]</scope>
    <source>
        <strain evidence="7 8">CGMCC 1.15091</strain>
    </source>
</reference>
<evidence type="ECO:0000256" key="1">
    <source>
        <dbReference type="ARBA" id="ARBA00001966"/>
    </source>
</evidence>
<dbReference type="InterPro" id="IPR006249">
    <property type="entry name" value="Aconitase/IRP2"/>
</dbReference>
<dbReference type="PANTHER" id="PTHR11670">
    <property type="entry name" value="ACONITASE/IRON-RESPONSIVE ELEMENT FAMILY MEMBER"/>
    <property type="match status" value="1"/>
</dbReference>
<comment type="similarity">
    <text evidence="2">Belongs to the aconitase/IPM isomerase family.</text>
</comment>
<keyword evidence="5" id="KW-0411">Iron-sulfur</keyword>
<feature type="non-terminal residue" evidence="7">
    <location>
        <position position="108"/>
    </location>
</feature>
<evidence type="ECO:0000256" key="5">
    <source>
        <dbReference type="ARBA" id="ARBA00023014"/>
    </source>
</evidence>